<accession>A0AAU9LEF6</accession>
<keyword evidence="1" id="KW-0472">Membrane</keyword>
<gene>
    <name evidence="2" type="ORF">LVIROSA_LOCUS690</name>
</gene>
<evidence type="ECO:0000256" key="1">
    <source>
        <dbReference type="SAM" id="Phobius"/>
    </source>
</evidence>
<name>A0AAU9LEF6_9ASTR</name>
<feature type="transmembrane region" description="Helical" evidence="1">
    <location>
        <begin position="27"/>
        <end position="48"/>
    </location>
</feature>
<dbReference type="Proteomes" id="UP001157418">
    <property type="component" value="Unassembled WGS sequence"/>
</dbReference>
<comment type="caution">
    <text evidence="2">The sequence shown here is derived from an EMBL/GenBank/DDBJ whole genome shotgun (WGS) entry which is preliminary data.</text>
</comment>
<keyword evidence="3" id="KW-1185">Reference proteome</keyword>
<organism evidence="2 3">
    <name type="scientific">Lactuca virosa</name>
    <dbReference type="NCBI Taxonomy" id="75947"/>
    <lineage>
        <taxon>Eukaryota</taxon>
        <taxon>Viridiplantae</taxon>
        <taxon>Streptophyta</taxon>
        <taxon>Embryophyta</taxon>
        <taxon>Tracheophyta</taxon>
        <taxon>Spermatophyta</taxon>
        <taxon>Magnoliopsida</taxon>
        <taxon>eudicotyledons</taxon>
        <taxon>Gunneridae</taxon>
        <taxon>Pentapetalae</taxon>
        <taxon>asterids</taxon>
        <taxon>campanulids</taxon>
        <taxon>Asterales</taxon>
        <taxon>Asteraceae</taxon>
        <taxon>Cichorioideae</taxon>
        <taxon>Cichorieae</taxon>
        <taxon>Lactucinae</taxon>
        <taxon>Lactuca</taxon>
    </lineage>
</organism>
<keyword evidence="1" id="KW-1133">Transmembrane helix</keyword>
<dbReference type="EMBL" id="CAKMRJ010000001">
    <property type="protein sequence ID" value="CAH1412692.1"/>
    <property type="molecule type" value="Genomic_DNA"/>
</dbReference>
<protein>
    <submittedName>
        <fullName evidence="2">Uncharacterized protein</fullName>
    </submittedName>
</protein>
<proteinExistence type="predicted"/>
<evidence type="ECO:0000313" key="2">
    <source>
        <dbReference type="EMBL" id="CAH1412692.1"/>
    </source>
</evidence>
<keyword evidence="1" id="KW-0812">Transmembrane</keyword>
<dbReference type="AlphaFoldDB" id="A0AAU9LEF6"/>
<evidence type="ECO:0000313" key="3">
    <source>
        <dbReference type="Proteomes" id="UP001157418"/>
    </source>
</evidence>
<sequence>MATKGLDLIDFCISHIKVQTLPPCSPFYSFVAMAISPPYMYSLILLVLESNHSPSSDMASKPGNDDASSSDVKAKHMFTGVLQSITSMLLLYAKQTIIASKKLNNNTKIYLGMPKKLISHISKQAIKLRHRMKRT</sequence>
<reference evidence="2 3" key="1">
    <citation type="submission" date="2022-01" db="EMBL/GenBank/DDBJ databases">
        <authorList>
            <person name="Xiong W."/>
            <person name="Schranz E."/>
        </authorList>
    </citation>
    <scope>NUCLEOTIDE SEQUENCE [LARGE SCALE GENOMIC DNA]</scope>
</reference>